<evidence type="ECO:0000313" key="2">
    <source>
        <dbReference type="EMBL" id="TWU28448.1"/>
    </source>
</evidence>
<dbReference type="EMBL" id="SJPS01000002">
    <property type="protein sequence ID" value="TWU28448.1"/>
    <property type="molecule type" value="Genomic_DNA"/>
</dbReference>
<reference evidence="2 3" key="1">
    <citation type="submission" date="2019-02" db="EMBL/GenBank/DDBJ databases">
        <title>Deep-cultivation of Planctomycetes and their phenomic and genomic characterization uncovers novel biology.</title>
        <authorList>
            <person name="Wiegand S."/>
            <person name="Jogler M."/>
            <person name="Boedeker C."/>
            <person name="Pinto D."/>
            <person name="Vollmers J."/>
            <person name="Rivas-Marin E."/>
            <person name="Kohn T."/>
            <person name="Peeters S.H."/>
            <person name="Heuer A."/>
            <person name="Rast P."/>
            <person name="Oberbeckmann S."/>
            <person name="Bunk B."/>
            <person name="Jeske O."/>
            <person name="Meyerdierks A."/>
            <person name="Storesund J.E."/>
            <person name="Kallscheuer N."/>
            <person name="Luecker S."/>
            <person name="Lage O.M."/>
            <person name="Pohl T."/>
            <person name="Merkel B.J."/>
            <person name="Hornburger P."/>
            <person name="Mueller R.-W."/>
            <person name="Bruemmer F."/>
            <person name="Labrenz M."/>
            <person name="Spormann A.M."/>
            <person name="Op Den Camp H."/>
            <person name="Overmann J."/>
            <person name="Amann R."/>
            <person name="Jetten M.S.M."/>
            <person name="Mascher T."/>
            <person name="Medema M.H."/>
            <person name="Devos D.P."/>
            <person name="Kaster A.-K."/>
            <person name="Ovreas L."/>
            <person name="Rohde M."/>
            <person name="Galperin M.Y."/>
            <person name="Jogler C."/>
        </authorList>
    </citation>
    <scope>NUCLEOTIDE SEQUENCE [LARGE SCALE GENOMIC DNA]</scope>
    <source>
        <strain evidence="2 3">Pla144</strain>
    </source>
</reference>
<gene>
    <name evidence="2" type="ORF">Pla144_17380</name>
</gene>
<keyword evidence="3" id="KW-1185">Reference proteome</keyword>
<comment type="caution">
    <text evidence="2">The sequence shown here is derived from an EMBL/GenBank/DDBJ whole genome shotgun (WGS) entry which is preliminary data.</text>
</comment>
<keyword evidence="1" id="KW-1133">Transmembrane helix</keyword>
<sequence length="297" mass="30959">MNLTTGNDLTTTVDGDTNSQLNGKLAAYFAVGGAMATALSSQAQAAVVFNNTVQPFGINGNVNIDFNNDSQVDFQLDHDQVDLGGGNIVDYLQIDKNDVNGASLGENPLPINEFGTFPLNSTTMPNNTITAAYAIPGIQGDYPSALSQGTLIGPATAWDFQETANFASLGETIRANRLIDEDAGQVDMTLGGLTPAQIAVPTNGPNFLGLAGEVRYLGVRMDFASSGETNYGWIGIRIDNDADATGAVVGYGYETIPGMAIAAGTIPEPTTIITAAFGAAALIGGRLFGRIRRGRNK</sequence>
<evidence type="ECO:0000256" key="1">
    <source>
        <dbReference type="SAM" id="Phobius"/>
    </source>
</evidence>
<dbReference type="AlphaFoldDB" id="A0A5C6CVG9"/>
<dbReference type="Proteomes" id="UP000318437">
    <property type="component" value="Unassembled WGS sequence"/>
</dbReference>
<dbReference type="RefSeq" id="WP_146449928.1">
    <property type="nucleotide sequence ID" value="NZ_SJPS01000002.1"/>
</dbReference>
<proteinExistence type="predicted"/>
<dbReference type="OrthoDB" id="279237at2"/>
<keyword evidence="1" id="KW-0812">Transmembrane</keyword>
<evidence type="ECO:0008006" key="4">
    <source>
        <dbReference type="Google" id="ProtNLM"/>
    </source>
</evidence>
<name>A0A5C6CVG9_9BACT</name>
<evidence type="ECO:0000313" key="3">
    <source>
        <dbReference type="Proteomes" id="UP000318437"/>
    </source>
</evidence>
<keyword evidence="1" id="KW-0472">Membrane</keyword>
<feature type="transmembrane region" description="Helical" evidence="1">
    <location>
        <begin position="271"/>
        <end position="289"/>
    </location>
</feature>
<protein>
    <recommendedName>
        <fullName evidence="4">PEP-CTERM protein-sorting domain-containing protein</fullName>
    </recommendedName>
</protein>
<accession>A0A5C6CVG9</accession>
<organism evidence="2 3">
    <name type="scientific">Bythopirellula polymerisocia</name>
    <dbReference type="NCBI Taxonomy" id="2528003"/>
    <lineage>
        <taxon>Bacteria</taxon>
        <taxon>Pseudomonadati</taxon>
        <taxon>Planctomycetota</taxon>
        <taxon>Planctomycetia</taxon>
        <taxon>Pirellulales</taxon>
        <taxon>Lacipirellulaceae</taxon>
        <taxon>Bythopirellula</taxon>
    </lineage>
</organism>